<keyword evidence="3" id="KW-0238">DNA-binding</keyword>
<evidence type="ECO:0000313" key="6">
    <source>
        <dbReference type="Proteomes" id="UP000286848"/>
    </source>
</evidence>
<dbReference type="NCBIfam" id="TIGR00121">
    <property type="entry name" value="birA_ligase"/>
    <property type="match status" value="1"/>
</dbReference>
<protein>
    <recommendedName>
        <fullName evidence="3">Bifunctional ligase/repressor BirA</fullName>
    </recommendedName>
    <alternativeName>
        <fullName evidence="3">Biotin--[acetyl-CoA-carboxylase] ligase</fullName>
        <ecNumber evidence="3">6.3.4.15</ecNumber>
    </alternativeName>
    <alternativeName>
        <fullName evidence="3">Biotin--protein ligase</fullName>
    </alternativeName>
    <alternativeName>
        <fullName evidence="3">Biotin-[acetyl-CoA carboxylase] synthetase</fullName>
    </alternativeName>
</protein>
<organism evidence="5 6">
    <name type="scientific">Ligilactobacillus salitolerans</name>
    <dbReference type="NCBI Taxonomy" id="1808352"/>
    <lineage>
        <taxon>Bacteria</taxon>
        <taxon>Bacillati</taxon>
        <taxon>Bacillota</taxon>
        <taxon>Bacilli</taxon>
        <taxon>Lactobacillales</taxon>
        <taxon>Lactobacillaceae</taxon>
        <taxon>Ligilactobacillus</taxon>
    </lineage>
</organism>
<dbReference type="Pfam" id="PF08279">
    <property type="entry name" value="HTH_11"/>
    <property type="match status" value="1"/>
</dbReference>
<dbReference type="SUPFAM" id="SSF55681">
    <property type="entry name" value="Class II aaRS and biotin synthetases"/>
    <property type="match status" value="1"/>
</dbReference>
<keyword evidence="3" id="KW-0547">Nucleotide-binding</keyword>
<comment type="function">
    <text evidence="3">Acts both as a biotin--[acetyl-CoA-carboxylase] ligase and a repressor.</text>
</comment>
<dbReference type="InterPro" id="IPR004143">
    <property type="entry name" value="BPL_LPL_catalytic"/>
</dbReference>
<comment type="caution">
    <text evidence="3">Lacks conserved residue(s) required for the propagation of feature annotation.</text>
</comment>
<keyword evidence="3" id="KW-0805">Transcription regulation</keyword>
<keyword evidence="1 3" id="KW-0436">Ligase</keyword>
<dbReference type="GO" id="GO:0005737">
    <property type="term" value="C:cytoplasm"/>
    <property type="evidence" value="ECO:0007669"/>
    <property type="project" value="TreeGrafter"/>
</dbReference>
<dbReference type="GO" id="GO:0016740">
    <property type="term" value="F:transferase activity"/>
    <property type="evidence" value="ECO:0007669"/>
    <property type="project" value="UniProtKB-ARBA"/>
</dbReference>
<keyword evidence="3" id="KW-0678">Repressor</keyword>
<dbReference type="HAMAP" id="MF_00978">
    <property type="entry name" value="Bifunct_BirA"/>
    <property type="match status" value="1"/>
</dbReference>
<gene>
    <name evidence="3 5" type="primary">birA</name>
    <name evidence="5" type="ORF">LFYK43_08100</name>
</gene>
<feature type="DNA-binding region" description="H-T-H motif" evidence="3">
    <location>
        <begin position="20"/>
        <end position="39"/>
    </location>
</feature>
<feature type="binding site" evidence="3">
    <location>
        <begin position="87"/>
        <end position="89"/>
    </location>
    <ligand>
        <name>biotin</name>
        <dbReference type="ChEBI" id="CHEBI:57586"/>
    </ligand>
</feature>
<dbReference type="GO" id="GO:0005524">
    <property type="term" value="F:ATP binding"/>
    <property type="evidence" value="ECO:0007669"/>
    <property type="project" value="UniProtKB-UniRule"/>
</dbReference>
<dbReference type="SUPFAM" id="SSF46785">
    <property type="entry name" value="Winged helix' DNA-binding domain"/>
    <property type="match status" value="1"/>
</dbReference>
<reference evidence="6" key="1">
    <citation type="journal article" date="2019" name="Int. J. Syst. Evol. Microbiol.">
        <title>Lactobacillus salitolerans sp. nov., a novel lactic acid bacterium isolated from spent mushroom substrates.</title>
        <authorList>
            <person name="Tohno M."/>
            <person name="Tanizawa Y."/>
            <person name="Kojima Y."/>
            <person name="Sakamoto M."/>
            <person name="Nakamura Y."/>
            <person name="Ohkuma M."/>
            <person name="Kobayashi H."/>
        </authorList>
    </citation>
    <scope>NUCLEOTIDE SEQUENCE [LARGE SCALE GENOMIC DNA]</scope>
    <source>
        <strain evidence="6">YK43</strain>
    </source>
</reference>
<keyword evidence="3" id="KW-0804">Transcription</keyword>
<dbReference type="Proteomes" id="UP000286848">
    <property type="component" value="Unassembled WGS sequence"/>
</dbReference>
<keyword evidence="2 3" id="KW-0092">Biotin</keyword>
<dbReference type="InterPro" id="IPR036390">
    <property type="entry name" value="WH_DNA-bd_sf"/>
</dbReference>
<dbReference type="EC" id="6.3.4.15" evidence="3"/>
<dbReference type="PANTHER" id="PTHR12835">
    <property type="entry name" value="BIOTIN PROTEIN LIGASE"/>
    <property type="match status" value="1"/>
</dbReference>
<evidence type="ECO:0000256" key="2">
    <source>
        <dbReference type="ARBA" id="ARBA00023267"/>
    </source>
</evidence>
<dbReference type="InterPro" id="IPR036388">
    <property type="entry name" value="WH-like_DNA-bd_sf"/>
</dbReference>
<keyword evidence="6" id="KW-1185">Reference proteome</keyword>
<feature type="binding site" evidence="3">
    <location>
        <position position="112"/>
    </location>
    <ligand>
        <name>biotin</name>
        <dbReference type="ChEBI" id="CHEBI:57586"/>
    </ligand>
</feature>
<dbReference type="GO" id="GO:0006355">
    <property type="term" value="P:regulation of DNA-templated transcription"/>
    <property type="evidence" value="ECO:0007669"/>
    <property type="project" value="UniProtKB-UniRule"/>
</dbReference>
<dbReference type="CDD" id="cd16442">
    <property type="entry name" value="BPL"/>
    <property type="match status" value="1"/>
</dbReference>
<dbReference type="InterPro" id="IPR030855">
    <property type="entry name" value="Bifunct_BirA"/>
</dbReference>
<dbReference type="Gene3D" id="2.30.30.100">
    <property type="match status" value="1"/>
</dbReference>
<accession>A0A401IS43</accession>
<dbReference type="Pfam" id="PF02237">
    <property type="entry name" value="BPL_C"/>
    <property type="match status" value="1"/>
</dbReference>
<proteinExistence type="inferred from homology"/>
<dbReference type="GO" id="GO:0004077">
    <property type="term" value="F:biotin--[biotin carboxyl-carrier protein] ligase activity"/>
    <property type="evidence" value="ECO:0007669"/>
    <property type="project" value="UniProtKB-UniRule"/>
</dbReference>
<keyword evidence="3" id="KW-0067">ATP-binding</keyword>
<evidence type="ECO:0000259" key="4">
    <source>
        <dbReference type="PROSITE" id="PS51733"/>
    </source>
</evidence>
<dbReference type="InterPro" id="IPR045864">
    <property type="entry name" value="aa-tRNA-synth_II/BPL/LPL"/>
</dbReference>
<dbReference type="PANTHER" id="PTHR12835:SF5">
    <property type="entry name" value="BIOTIN--PROTEIN LIGASE"/>
    <property type="match status" value="1"/>
</dbReference>
<comment type="similarity">
    <text evidence="3">Belongs to the biotin--protein ligase family.</text>
</comment>
<dbReference type="InterPro" id="IPR004408">
    <property type="entry name" value="Biotin_CoA_COase_ligase"/>
</dbReference>
<evidence type="ECO:0000313" key="5">
    <source>
        <dbReference type="EMBL" id="GBG94351.1"/>
    </source>
</evidence>
<sequence>MKTTEEVLAYLEQNESPVSGQEIADSLHISRTAVWKAIQSLQAKGYLIDSKPRVGYLLQDPPALSATFIQRNLKQPLKLEIHQSLSSTNARAKELGTRAEHDIPQVIISEQQTKGYGRYGRAFASPKNTGIYLSILMQNQFKHFDAGLLTTATATALCRVIEKTLQIKPEIKWVNDVLVNGKKVSGILTEGVTDMETGQLKQVVVGVGINYLTDTTLFDPELAQRAGSLRQAVLAAKITRNKFIAAFLNDFFALFPSFLSSDFMDDYRKYCTTLGQQVTITQGSQQITGLASAITDNGQLVLADGRTFSSGEITKIRRKP</sequence>
<dbReference type="GO" id="GO:0003677">
    <property type="term" value="F:DNA binding"/>
    <property type="evidence" value="ECO:0007669"/>
    <property type="project" value="UniProtKB-UniRule"/>
</dbReference>
<evidence type="ECO:0000256" key="1">
    <source>
        <dbReference type="ARBA" id="ARBA00022598"/>
    </source>
</evidence>
<dbReference type="Gene3D" id="3.30.930.10">
    <property type="entry name" value="Bira Bifunctional Protein, Domain 2"/>
    <property type="match status" value="1"/>
</dbReference>
<comment type="caution">
    <text evidence="5">The sequence shown here is derived from an EMBL/GenBank/DDBJ whole genome shotgun (WGS) entry which is preliminary data.</text>
</comment>
<feature type="binding site" evidence="3">
    <location>
        <position position="183"/>
    </location>
    <ligand>
        <name>biotin</name>
        <dbReference type="ChEBI" id="CHEBI:57586"/>
    </ligand>
</feature>
<comment type="catalytic activity">
    <reaction evidence="3">
        <text>biotin + L-lysyl-[protein] + ATP = N(6)-biotinyl-L-lysyl-[protein] + AMP + diphosphate + H(+)</text>
        <dbReference type="Rhea" id="RHEA:11756"/>
        <dbReference type="Rhea" id="RHEA-COMP:9752"/>
        <dbReference type="Rhea" id="RHEA-COMP:10505"/>
        <dbReference type="ChEBI" id="CHEBI:15378"/>
        <dbReference type="ChEBI" id="CHEBI:29969"/>
        <dbReference type="ChEBI" id="CHEBI:30616"/>
        <dbReference type="ChEBI" id="CHEBI:33019"/>
        <dbReference type="ChEBI" id="CHEBI:57586"/>
        <dbReference type="ChEBI" id="CHEBI:83144"/>
        <dbReference type="ChEBI" id="CHEBI:456215"/>
        <dbReference type="EC" id="6.3.4.15"/>
    </reaction>
</comment>
<dbReference type="InterPro" id="IPR003142">
    <property type="entry name" value="BPL_C"/>
</dbReference>
<dbReference type="Pfam" id="PF03099">
    <property type="entry name" value="BPL_LplA_LipB"/>
    <property type="match status" value="1"/>
</dbReference>
<feature type="domain" description="BPL/LPL catalytic" evidence="4">
    <location>
        <begin position="71"/>
        <end position="259"/>
    </location>
</feature>
<dbReference type="PROSITE" id="PS51733">
    <property type="entry name" value="BPL_LPL_CATALYTIC"/>
    <property type="match status" value="1"/>
</dbReference>
<name>A0A401IS43_9LACO</name>
<dbReference type="RefSeq" id="WP_124975668.1">
    <property type="nucleotide sequence ID" value="NZ_BFFP01000009.1"/>
</dbReference>
<evidence type="ECO:0000256" key="3">
    <source>
        <dbReference type="HAMAP-Rule" id="MF_00978"/>
    </source>
</evidence>
<dbReference type="AlphaFoldDB" id="A0A401IS43"/>
<dbReference type="Gene3D" id="1.10.10.10">
    <property type="entry name" value="Winged helix-like DNA-binding domain superfamily/Winged helix DNA-binding domain"/>
    <property type="match status" value="1"/>
</dbReference>
<dbReference type="GO" id="GO:0009249">
    <property type="term" value="P:protein lipoylation"/>
    <property type="evidence" value="ECO:0007669"/>
    <property type="project" value="UniProtKB-ARBA"/>
</dbReference>
<dbReference type="EMBL" id="BFFP01000009">
    <property type="protein sequence ID" value="GBG94351.1"/>
    <property type="molecule type" value="Genomic_DNA"/>
</dbReference>
<dbReference type="InterPro" id="IPR013196">
    <property type="entry name" value="HTH_11"/>
</dbReference>
<dbReference type="OrthoDB" id="9807064at2"/>